<dbReference type="SUPFAM" id="SSF51735">
    <property type="entry name" value="NAD(P)-binding Rossmann-fold domains"/>
    <property type="match status" value="1"/>
</dbReference>
<dbReference type="Proteomes" id="UP000613030">
    <property type="component" value="Unassembled WGS sequence"/>
</dbReference>
<dbReference type="Gene3D" id="3.40.50.720">
    <property type="entry name" value="NAD(P)-binding Rossmann-like Domain"/>
    <property type="match status" value="1"/>
</dbReference>
<keyword evidence="5" id="KW-1185">Reference proteome</keyword>
<evidence type="ECO:0000313" key="4">
    <source>
        <dbReference type="EMBL" id="MBL0744513.1"/>
    </source>
</evidence>
<dbReference type="NCBIfam" id="NF006132">
    <property type="entry name" value="PRK08277.1"/>
    <property type="match status" value="1"/>
</dbReference>
<protein>
    <submittedName>
        <fullName evidence="4">SDR family oxidoreductase</fullName>
    </submittedName>
</protein>
<comment type="caution">
    <text evidence="4">The sequence shown here is derived from an EMBL/GenBank/DDBJ whole genome shotgun (WGS) entry which is preliminary data.</text>
</comment>
<keyword evidence="2" id="KW-0560">Oxidoreductase</keyword>
<gene>
    <name evidence="4" type="ORF">JI741_24985</name>
</gene>
<evidence type="ECO:0000313" key="5">
    <source>
        <dbReference type="Proteomes" id="UP000613030"/>
    </source>
</evidence>
<evidence type="ECO:0000256" key="2">
    <source>
        <dbReference type="ARBA" id="ARBA00023002"/>
    </source>
</evidence>
<dbReference type="InterPro" id="IPR002347">
    <property type="entry name" value="SDR_fam"/>
</dbReference>
<accession>A0ABS1KYI8</accession>
<reference evidence="4 5" key="1">
    <citation type="submission" date="2021-01" db="EMBL/GenBank/DDBJ databases">
        <title>Chryseolinea sp. Jin1 Genome sequencing and assembly.</title>
        <authorList>
            <person name="Kim I."/>
        </authorList>
    </citation>
    <scope>NUCLEOTIDE SEQUENCE [LARGE SCALE GENOMIC DNA]</scope>
    <source>
        <strain evidence="4 5">Jin1</strain>
    </source>
</reference>
<organism evidence="4 5">
    <name type="scientific">Chryseolinea lacunae</name>
    <dbReference type="NCBI Taxonomy" id="2801331"/>
    <lineage>
        <taxon>Bacteria</taxon>
        <taxon>Pseudomonadati</taxon>
        <taxon>Bacteroidota</taxon>
        <taxon>Cytophagia</taxon>
        <taxon>Cytophagales</taxon>
        <taxon>Fulvivirgaceae</taxon>
        <taxon>Chryseolinea</taxon>
    </lineage>
</organism>
<dbReference type="RefSeq" id="WP_202014168.1">
    <property type="nucleotide sequence ID" value="NZ_JAERRB010000011.1"/>
</dbReference>
<dbReference type="Pfam" id="PF00106">
    <property type="entry name" value="adh_short"/>
    <property type="match status" value="1"/>
</dbReference>
<evidence type="ECO:0000256" key="1">
    <source>
        <dbReference type="ARBA" id="ARBA00006484"/>
    </source>
</evidence>
<evidence type="ECO:0000256" key="3">
    <source>
        <dbReference type="RuleBase" id="RU000363"/>
    </source>
</evidence>
<dbReference type="PANTHER" id="PTHR42760">
    <property type="entry name" value="SHORT-CHAIN DEHYDROGENASES/REDUCTASES FAMILY MEMBER"/>
    <property type="match status" value="1"/>
</dbReference>
<dbReference type="PROSITE" id="PS00061">
    <property type="entry name" value="ADH_SHORT"/>
    <property type="match status" value="1"/>
</dbReference>
<sequence>MTGLFDVKGKTAVMTGGTGVLGGAMAKGLADAGARTVIIGRRKEAGDEVVKAIRSKGQEAIFVEADVLNADHLLKAKETILSTYGSLDILVNAAGGNMAGAVIAPDQNFFDLKMDAFKQVVALNLDGTVLPTQIFAEEMAKQKKGVIINIASMASYRPITRVVGYSAAKAAVDNFTHWLAVEMAKKFGEGIRVNAIAPGFFLTEQNRNLLTNPDGSYTARGEAAIRQTPFARFGQPEELIGTLIWLCSDASKFVTGVTVPVDGGFTVFCGV</sequence>
<dbReference type="PRINTS" id="PR00081">
    <property type="entry name" value="GDHRDH"/>
</dbReference>
<dbReference type="EMBL" id="JAERRB010000011">
    <property type="protein sequence ID" value="MBL0744513.1"/>
    <property type="molecule type" value="Genomic_DNA"/>
</dbReference>
<name>A0ABS1KYI8_9BACT</name>
<proteinExistence type="inferred from homology"/>
<dbReference type="InterPro" id="IPR020904">
    <property type="entry name" value="Sc_DH/Rdtase_CS"/>
</dbReference>
<comment type="similarity">
    <text evidence="1 3">Belongs to the short-chain dehydrogenases/reductases (SDR) family.</text>
</comment>
<dbReference type="PRINTS" id="PR00080">
    <property type="entry name" value="SDRFAMILY"/>
</dbReference>
<dbReference type="InterPro" id="IPR036291">
    <property type="entry name" value="NAD(P)-bd_dom_sf"/>
</dbReference>
<dbReference type="PANTHER" id="PTHR42760:SF115">
    <property type="entry name" value="3-OXOACYL-[ACYL-CARRIER-PROTEIN] REDUCTASE FABG"/>
    <property type="match status" value="1"/>
</dbReference>